<organism evidence="1 2">
    <name type="scientific">Capnocytophaga haemolytica</name>
    <dbReference type="NCBI Taxonomy" id="45243"/>
    <lineage>
        <taxon>Bacteria</taxon>
        <taxon>Pseudomonadati</taxon>
        <taxon>Bacteroidota</taxon>
        <taxon>Flavobacteriia</taxon>
        <taxon>Flavobacteriales</taxon>
        <taxon>Flavobacteriaceae</taxon>
        <taxon>Capnocytophaga</taxon>
    </lineage>
</organism>
<sequence>MHLRKSNYQHVNLYRMNKLKEYEVSFVGLKQGKHEFVYAIDKRFLALFDYEEVNDIDEKVTLSLDKKSTLMELHFKNKGIVNVNCDVSNEPFDLPVEGELFLVVKFGEEYNDDDDELLILPHGAHQFNVAQYIYELVVLSIPAKRIHPDVVSDKMHSEVLDKLEALSPKEPIDETEHIDPRWESLKNLITDK</sequence>
<evidence type="ECO:0000313" key="2">
    <source>
        <dbReference type="Proteomes" id="UP000215539"/>
    </source>
</evidence>
<protein>
    <submittedName>
        <fullName evidence="1">Uncharacterized ACR, COG1399</fullName>
    </submittedName>
</protein>
<proteinExistence type="predicted"/>
<dbReference type="AlphaFoldDB" id="A0AAX2GZQ7"/>
<evidence type="ECO:0000313" key="1">
    <source>
        <dbReference type="EMBL" id="SNV14662.1"/>
    </source>
</evidence>
<gene>
    <name evidence="1" type="ORF">SAMEA44541418_01895</name>
</gene>
<dbReference type="EMBL" id="LT906449">
    <property type="protein sequence ID" value="SNV14662.1"/>
    <property type="molecule type" value="Genomic_DNA"/>
</dbReference>
<dbReference type="InterPro" id="IPR003772">
    <property type="entry name" value="YceD"/>
</dbReference>
<name>A0AAX2GZQ7_9FLAO</name>
<reference evidence="1 2" key="1">
    <citation type="submission" date="2017-06" db="EMBL/GenBank/DDBJ databases">
        <authorList>
            <consortium name="Pathogen Informatics"/>
        </authorList>
    </citation>
    <scope>NUCLEOTIDE SEQUENCE [LARGE SCALE GENOMIC DNA]</scope>
    <source>
        <strain evidence="1 2">NCTC12947</strain>
    </source>
</reference>
<dbReference type="Proteomes" id="UP000215539">
    <property type="component" value="Chromosome 1"/>
</dbReference>
<accession>A0AAX2GZQ7</accession>
<dbReference type="Pfam" id="PF02620">
    <property type="entry name" value="YceD"/>
    <property type="match status" value="1"/>
</dbReference>